<dbReference type="AlphaFoldDB" id="E8N0V2"/>
<dbReference type="KEGG" id="atm:ANT_04630"/>
<gene>
    <name evidence="2" type="ordered locus">ANT_04630</name>
</gene>
<dbReference type="HOGENOM" id="CLU_3362879_0_0_0"/>
<dbReference type="Proteomes" id="UP000008922">
    <property type="component" value="Chromosome"/>
</dbReference>
<name>E8N0V2_ANATU</name>
<protein>
    <submittedName>
        <fullName evidence="2">Uncharacterized protein</fullName>
    </submittedName>
</protein>
<keyword evidence="3" id="KW-1185">Reference proteome</keyword>
<keyword evidence="1" id="KW-1133">Transmembrane helix</keyword>
<evidence type="ECO:0000313" key="3">
    <source>
        <dbReference type="Proteomes" id="UP000008922"/>
    </source>
</evidence>
<dbReference type="EMBL" id="AP012029">
    <property type="protein sequence ID" value="BAJ62497.1"/>
    <property type="molecule type" value="Genomic_DNA"/>
</dbReference>
<dbReference type="InParanoid" id="E8N0V2"/>
<reference evidence="2 3" key="1">
    <citation type="submission" date="2010-12" db="EMBL/GenBank/DDBJ databases">
        <title>Whole genome sequence of Anaerolinea thermophila UNI-1.</title>
        <authorList>
            <person name="Narita-Yamada S."/>
            <person name="Kishi E."/>
            <person name="Watanabe Y."/>
            <person name="Takasaki K."/>
            <person name="Ankai A."/>
            <person name="Oguchi A."/>
            <person name="Fukui S."/>
            <person name="Takahashi M."/>
            <person name="Yashiro I."/>
            <person name="Hosoyama A."/>
            <person name="Sekiguchi Y."/>
            <person name="Hanada S."/>
            <person name="Fujita N."/>
        </authorList>
    </citation>
    <scope>NUCLEOTIDE SEQUENCE [LARGE SCALE GENOMIC DNA]</scope>
    <source>
        <strain evidence="3">DSM 14523 / JCM 11388 / NBRC 100420 / UNI-1</strain>
    </source>
</reference>
<evidence type="ECO:0000256" key="1">
    <source>
        <dbReference type="SAM" id="Phobius"/>
    </source>
</evidence>
<accession>E8N0V2</accession>
<organism evidence="2 3">
    <name type="scientific">Anaerolinea thermophila (strain DSM 14523 / JCM 11388 / NBRC 100420 / UNI-1)</name>
    <dbReference type="NCBI Taxonomy" id="926569"/>
    <lineage>
        <taxon>Bacteria</taxon>
        <taxon>Bacillati</taxon>
        <taxon>Chloroflexota</taxon>
        <taxon>Anaerolineae</taxon>
        <taxon>Anaerolineales</taxon>
        <taxon>Anaerolineaceae</taxon>
        <taxon>Anaerolinea</taxon>
    </lineage>
</organism>
<feature type="transmembrane region" description="Helical" evidence="1">
    <location>
        <begin position="6"/>
        <end position="26"/>
    </location>
</feature>
<keyword evidence="1" id="KW-0472">Membrane</keyword>
<proteinExistence type="predicted"/>
<sequence>MNAGNDILGLVAVLAGIVLLLVFAWWQSRTPLQKK</sequence>
<evidence type="ECO:0000313" key="2">
    <source>
        <dbReference type="EMBL" id="BAJ62497.1"/>
    </source>
</evidence>
<keyword evidence="1" id="KW-0812">Transmembrane</keyword>